<sequence>VNHLHLGKPFTLDQVASKYALSHGGRQTASKALQRLVAAKKVARLANGTYYRPKVSRFGPLPLETSEIVKVVTKSRKATVVPAGAAAVNQLGLDTQLPMVSSYYVSVRTRAHLTQRSVKFEYKESLQHFVKNFKVADKEVKNTALLMWSALTYLDKSATQLYDTKLIQKFQQAFDSASQAKFISALPPSMRWAKEFFQTSTIHQD</sequence>
<feature type="non-terminal residue" evidence="1">
    <location>
        <position position="1"/>
    </location>
</feature>
<dbReference type="InterPro" id="IPR045738">
    <property type="entry name" value="DUF6088"/>
</dbReference>
<name>A0A2T3J5J4_9GAMM</name>
<dbReference type="RefSeq" id="WP_227876525.1">
    <property type="nucleotide sequence ID" value="NZ_PYMJ01000114.1"/>
</dbReference>
<organism evidence="1 2">
    <name type="scientific">Photobacterium frigidiphilum</name>
    <dbReference type="NCBI Taxonomy" id="264736"/>
    <lineage>
        <taxon>Bacteria</taxon>
        <taxon>Pseudomonadati</taxon>
        <taxon>Pseudomonadota</taxon>
        <taxon>Gammaproteobacteria</taxon>
        <taxon>Vibrionales</taxon>
        <taxon>Vibrionaceae</taxon>
        <taxon>Photobacterium</taxon>
    </lineage>
</organism>
<accession>A0A2T3J5J4</accession>
<dbReference type="EMBL" id="PYMJ01000114">
    <property type="protein sequence ID" value="PSU39370.1"/>
    <property type="molecule type" value="Genomic_DNA"/>
</dbReference>
<evidence type="ECO:0000313" key="2">
    <source>
        <dbReference type="Proteomes" id="UP000240987"/>
    </source>
</evidence>
<keyword evidence="2" id="KW-1185">Reference proteome</keyword>
<evidence type="ECO:0000313" key="1">
    <source>
        <dbReference type="EMBL" id="PSU39370.1"/>
    </source>
</evidence>
<reference evidence="1 2" key="1">
    <citation type="submission" date="2018-01" db="EMBL/GenBank/DDBJ databases">
        <title>Whole genome sequencing of Histamine producing bacteria.</title>
        <authorList>
            <person name="Butler K."/>
        </authorList>
    </citation>
    <scope>NUCLEOTIDE SEQUENCE [LARGE SCALE GENOMIC DNA]</scope>
    <source>
        <strain evidence="1 2">JCM 12947</strain>
    </source>
</reference>
<dbReference type="Proteomes" id="UP000240987">
    <property type="component" value="Unassembled WGS sequence"/>
</dbReference>
<dbReference type="Pfam" id="PF19570">
    <property type="entry name" value="DUF6088"/>
    <property type="match status" value="1"/>
</dbReference>
<gene>
    <name evidence="1" type="ORF">C9J12_30040</name>
</gene>
<protein>
    <submittedName>
        <fullName evidence="1">Uncharacterized protein</fullName>
    </submittedName>
</protein>
<proteinExistence type="predicted"/>
<dbReference type="AlphaFoldDB" id="A0A2T3J5J4"/>
<comment type="caution">
    <text evidence="1">The sequence shown here is derived from an EMBL/GenBank/DDBJ whole genome shotgun (WGS) entry which is preliminary data.</text>
</comment>